<name>A0A0A9FEH5_ARUDO</name>
<protein>
    <submittedName>
        <fullName evidence="2">Uncharacterized protein</fullName>
    </submittedName>
</protein>
<keyword evidence="1" id="KW-0472">Membrane</keyword>
<reference evidence="2" key="2">
    <citation type="journal article" date="2015" name="Data Brief">
        <title>Shoot transcriptome of the giant reed, Arundo donax.</title>
        <authorList>
            <person name="Barrero R.A."/>
            <person name="Guerrero F.D."/>
            <person name="Moolhuijzen P."/>
            <person name="Goolsby J.A."/>
            <person name="Tidwell J."/>
            <person name="Bellgard S.E."/>
            <person name="Bellgard M.I."/>
        </authorList>
    </citation>
    <scope>NUCLEOTIDE SEQUENCE</scope>
    <source>
        <tissue evidence="2">Shoot tissue taken approximately 20 cm above the soil surface</tissue>
    </source>
</reference>
<evidence type="ECO:0000256" key="1">
    <source>
        <dbReference type="SAM" id="Phobius"/>
    </source>
</evidence>
<dbReference type="EMBL" id="GBRH01188302">
    <property type="protein sequence ID" value="JAE09594.1"/>
    <property type="molecule type" value="Transcribed_RNA"/>
</dbReference>
<sequence length="46" mass="5181">MLPVLWTTHNYYLLNSLLFIFLSNLSFFGGTVGHFWQCAVNAPGSC</sequence>
<evidence type="ECO:0000313" key="2">
    <source>
        <dbReference type="EMBL" id="JAE09594.1"/>
    </source>
</evidence>
<dbReference type="AlphaFoldDB" id="A0A0A9FEH5"/>
<keyword evidence="1" id="KW-0812">Transmembrane</keyword>
<accession>A0A0A9FEH5</accession>
<reference evidence="2" key="1">
    <citation type="submission" date="2014-09" db="EMBL/GenBank/DDBJ databases">
        <authorList>
            <person name="Magalhaes I.L.F."/>
            <person name="Oliveira U."/>
            <person name="Santos F.R."/>
            <person name="Vidigal T.H.D.A."/>
            <person name="Brescovit A.D."/>
            <person name="Santos A.J."/>
        </authorList>
    </citation>
    <scope>NUCLEOTIDE SEQUENCE</scope>
    <source>
        <tissue evidence="2">Shoot tissue taken approximately 20 cm above the soil surface</tissue>
    </source>
</reference>
<feature type="transmembrane region" description="Helical" evidence="1">
    <location>
        <begin position="12"/>
        <end position="36"/>
    </location>
</feature>
<organism evidence="2">
    <name type="scientific">Arundo donax</name>
    <name type="common">Giant reed</name>
    <name type="synonym">Donax arundinaceus</name>
    <dbReference type="NCBI Taxonomy" id="35708"/>
    <lineage>
        <taxon>Eukaryota</taxon>
        <taxon>Viridiplantae</taxon>
        <taxon>Streptophyta</taxon>
        <taxon>Embryophyta</taxon>
        <taxon>Tracheophyta</taxon>
        <taxon>Spermatophyta</taxon>
        <taxon>Magnoliopsida</taxon>
        <taxon>Liliopsida</taxon>
        <taxon>Poales</taxon>
        <taxon>Poaceae</taxon>
        <taxon>PACMAD clade</taxon>
        <taxon>Arundinoideae</taxon>
        <taxon>Arundineae</taxon>
        <taxon>Arundo</taxon>
    </lineage>
</organism>
<keyword evidence="1" id="KW-1133">Transmembrane helix</keyword>
<proteinExistence type="predicted"/>